<keyword evidence="5" id="KW-1185">Reference proteome</keyword>
<dbReference type="SMART" id="SM00411">
    <property type="entry name" value="BHL"/>
    <property type="match status" value="1"/>
</dbReference>
<comment type="caution">
    <text evidence="4">The sequence shown here is derived from an EMBL/GenBank/DDBJ whole genome shotgun (WGS) entry which is preliminary data.</text>
</comment>
<dbReference type="PANTHER" id="PTHR33175:SF5">
    <property type="entry name" value="INTEGRATION HOST FACTOR SUBUNIT BETA"/>
    <property type="match status" value="1"/>
</dbReference>
<dbReference type="GO" id="GO:0030527">
    <property type="term" value="F:structural constituent of chromatin"/>
    <property type="evidence" value="ECO:0007669"/>
    <property type="project" value="InterPro"/>
</dbReference>
<dbReference type="GO" id="GO:0003677">
    <property type="term" value="F:DNA binding"/>
    <property type="evidence" value="ECO:0007669"/>
    <property type="project" value="UniProtKB-KW"/>
</dbReference>
<evidence type="ECO:0000256" key="1">
    <source>
        <dbReference type="ARBA" id="ARBA00010529"/>
    </source>
</evidence>
<dbReference type="EMBL" id="JMFG01000016">
    <property type="protein sequence ID" value="KDA53817.1"/>
    <property type="molecule type" value="Genomic_DNA"/>
</dbReference>
<dbReference type="CDD" id="cd13836">
    <property type="entry name" value="IHF_B"/>
    <property type="match status" value="1"/>
</dbReference>
<dbReference type="InterPro" id="IPR010992">
    <property type="entry name" value="IHF-like_DNA-bd_dom_sf"/>
</dbReference>
<protein>
    <submittedName>
        <fullName evidence="4">Integration host factor subunit beta</fullName>
    </submittedName>
</protein>
<accession>A0A062XMN1</accession>
<dbReference type="PRINTS" id="PR01727">
    <property type="entry name" value="DNABINDINGHU"/>
</dbReference>
<organism evidence="4 5">
    <name type="scientific">Thermoanaerobaculum aquaticum</name>
    <dbReference type="NCBI Taxonomy" id="1312852"/>
    <lineage>
        <taxon>Bacteria</taxon>
        <taxon>Pseudomonadati</taxon>
        <taxon>Acidobacteriota</taxon>
        <taxon>Thermoanaerobaculia</taxon>
        <taxon>Thermoanaerobaculales</taxon>
        <taxon>Thermoanaerobaculaceae</taxon>
        <taxon>Thermoanaerobaculum</taxon>
    </lineage>
</organism>
<proteinExistence type="inferred from homology"/>
<evidence type="ECO:0000313" key="5">
    <source>
        <dbReference type="Proteomes" id="UP000027284"/>
    </source>
</evidence>
<gene>
    <name evidence="4" type="ORF">EG19_02270</name>
</gene>
<dbReference type="AlphaFoldDB" id="A0A062XMN1"/>
<dbReference type="RefSeq" id="WP_038048775.1">
    <property type="nucleotide sequence ID" value="NZ_JMFG01000016.1"/>
</dbReference>
<dbReference type="PANTHER" id="PTHR33175">
    <property type="entry name" value="DNA-BINDING PROTEIN HU"/>
    <property type="match status" value="1"/>
</dbReference>
<evidence type="ECO:0000256" key="3">
    <source>
        <dbReference type="RuleBase" id="RU003939"/>
    </source>
</evidence>
<keyword evidence="2" id="KW-0238">DNA-binding</keyword>
<dbReference type="OrthoDB" id="9799835at2"/>
<dbReference type="Gene3D" id="4.10.520.10">
    <property type="entry name" value="IHF-like DNA-binding proteins"/>
    <property type="match status" value="1"/>
</dbReference>
<dbReference type="Proteomes" id="UP000027284">
    <property type="component" value="Unassembled WGS sequence"/>
</dbReference>
<dbReference type="InterPro" id="IPR020816">
    <property type="entry name" value="Histone-like_DNA-bd_CS"/>
</dbReference>
<dbReference type="GO" id="GO:0005829">
    <property type="term" value="C:cytosol"/>
    <property type="evidence" value="ECO:0007669"/>
    <property type="project" value="TreeGrafter"/>
</dbReference>
<evidence type="ECO:0000313" key="4">
    <source>
        <dbReference type="EMBL" id="KDA53817.1"/>
    </source>
</evidence>
<reference evidence="4 5" key="1">
    <citation type="submission" date="2014-04" db="EMBL/GenBank/DDBJ databases">
        <title>The Genome Sequence of Thermoanaerobaculum aquaticum MP-01, The First Cultivated Group 23 Acidobacterium.</title>
        <authorList>
            <person name="Stamps B.W."/>
            <person name="Losey N.A."/>
            <person name="Lawson P.A."/>
            <person name="Stevenson B.S."/>
        </authorList>
    </citation>
    <scope>NUCLEOTIDE SEQUENCE [LARGE SCALE GENOMIC DNA]</scope>
    <source>
        <strain evidence="4 5">MP-01</strain>
    </source>
</reference>
<comment type="similarity">
    <text evidence="1 3">Belongs to the bacterial histone-like protein family.</text>
</comment>
<sequence length="90" mass="10105">MTRAEIVEALTNHLGLPLKSANEAVNVVLEAMVQALRRGEEIELRGFGCFRFRQRKPRTGRNPRTGEKVAVAAKKVVYFKPGKELKEQLG</sequence>
<evidence type="ECO:0000256" key="2">
    <source>
        <dbReference type="ARBA" id="ARBA00023125"/>
    </source>
</evidence>
<dbReference type="SUPFAM" id="SSF47729">
    <property type="entry name" value="IHF-like DNA-binding proteins"/>
    <property type="match status" value="1"/>
</dbReference>
<dbReference type="PROSITE" id="PS00045">
    <property type="entry name" value="HISTONE_LIKE"/>
    <property type="match status" value="1"/>
</dbReference>
<dbReference type="InterPro" id="IPR000119">
    <property type="entry name" value="Hist_DNA-bd"/>
</dbReference>
<dbReference type="Pfam" id="PF00216">
    <property type="entry name" value="Bac_DNA_binding"/>
    <property type="match status" value="1"/>
</dbReference>
<dbReference type="STRING" id="1312852.EG19_02270"/>
<name>A0A062XMN1_9BACT</name>